<dbReference type="GO" id="GO:0016874">
    <property type="term" value="F:ligase activity"/>
    <property type="evidence" value="ECO:0007669"/>
    <property type="project" value="UniProtKB-KW"/>
</dbReference>
<feature type="region of interest" description="Disordered" evidence="1">
    <location>
        <begin position="103"/>
        <end position="133"/>
    </location>
</feature>
<protein>
    <submittedName>
        <fullName evidence="2">Lysine--tRNA ligase</fullName>
    </submittedName>
</protein>
<evidence type="ECO:0000313" key="3">
    <source>
        <dbReference type="Proteomes" id="UP001228049"/>
    </source>
</evidence>
<feature type="compositionally biased region" description="Polar residues" evidence="1">
    <location>
        <begin position="103"/>
        <end position="117"/>
    </location>
</feature>
<evidence type="ECO:0000256" key="1">
    <source>
        <dbReference type="SAM" id="MobiDB-lite"/>
    </source>
</evidence>
<gene>
    <name evidence="2" type="ORF">KUDE01_001935</name>
</gene>
<sequence>MERREAKAQGPSPTVDSECRSESNSSILCEGLPTAQRTPHIYMCHGHCTPHVEKELHAFLALLPADSAIINHGKEHSRSRLLSAVGRLPPCQFCTVRSLIQENQAQKSRTGNSSTLPPSVLKDLLQPGQSTSP</sequence>
<organism evidence="2 3">
    <name type="scientific">Dissostichus eleginoides</name>
    <name type="common">Patagonian toothfish</name>
    <name type="synonym">Dissostichus amissus</name>
    <dbReference type="NCBI Taxonomy" id="100907"/>
    <lineage>
        <taxon>Eukaryota</taxon>
        <taxon>Metazoa</taxon>
        <taxon>Chordata</taxon>
        <taxon>Craniata</taxon>
        <taxon>Vertebrata</taxon>
        <taxon>Euteleostomi</taxon>
        <taxon>Actinopterygii</taxon>
        <taxon>Neopterygii</taxon>
        <taxon>Teleostei</taxon>
        <taxon>Neoteleostei</taxon>
        <taxon>Acanthomorphata</taxon>
        <taxon>Eupercaria</taxon>
        <taxon>Perciformes</taxon>
        <taxon>Notothenioidei</taxon>
        <taxon>Nototheniidae</taxon>
        <taxon>Dissostichus</taxon>
    </lineage>
</organism>
<dbReference type="Proteomes" id="UP001228049">
    <property type="component" value="Unassembled WGS sequence"/>
</dbReference>
<feature type="region of interest" description="Disordered" evidence="1">
    <location>
        <begin position="1"/>
        <end position="20"/>
    </location>
</feature>
<proteinExistence type="predicted"/>
<evidence type="ECO:0000313" key="2">
    <source>
        <dbReference type="EMBL" id="KAK1876612.1"/>
    </source>
</evidence>
<comment type="caution">
    <text evidence="2">The sequence shown here is derived from an EMBL/GenBank/DDBJ whole genome shotgun (WGS) entry which is preliminary data.</text>
</comment>
<name>A0AAD9B396_DISEL</name>
<keyword evidence="3" id="KW-1185">Reference proteome</keyword>
<reference evidence="2" key="1">
    <citation type="submission" date="2023-04" db="EMBL/GenBank/DDBJ databases">
        <title>Chromosome-level genome of Chaenocephalus aceratus.</title>
        <authorList>
            <person name="Park H."/>
        </authorList>
    </citation>
    <scope>NUCLEOTIDE SEQUENCE</scope>
    <source>
        <strain evidence="2">DE</strain>
        <tissue evidence="2">Muscle</tissue>
    </source>
</reference>
<keyword evidence="2" id="KW-0436">Ligase</keyword>
<accession>A0AAD9B396</accession>
<dbReference type="EMBL" id="JASDAP010000028">
    <property type="protein sequence ID" value="KAK1876612.1"/>
    <property type="molecule type" value="Genomic_DNA"/>
</dbReference>
<dbReference type="AlphaFoldDB" id="A0AAD9B396"/>